<dbReference type="OrthoDB" id="2234378at2759"/>
<dbReference type="VEuPathDB" id="FungiDB:HMPREF1544_06170"/>
<dbReference type="OMA" id="DERIIYC"/>
<accession>S2JW80</accession>
<dbReference type="Proteomes" id="UP000014254">
    <property type="component" value="Unassembled WGS sequence"/>
</dbReference>
<evidence type="ECO:0000313" key="2">
    <source>
        <dbReference type="Proteomes" id="UP000014254"/>
    </source>
</evidence>
<dbReference type="InParanoid" id="S2JW80"/>
<proteinExistence type="predicted"/>
<protein>
    <submittedName>
        <fullName evidence="1">Uncharacterized protein</fullName>
    </submittedName>
</protein>
<reference evidence="2" key="1">
    <citation type="submission" date="2013-05" db="EMBL/GenBank/DDBJ databases">
        <title>The Genome sequence of Mucor circinelloides f. circinelloides 1006PhL.</title>
        <authorList>
            <consortium name="The Broad Institute Genomics Platform"/>
            <person name="Cuomo C."/>
            <person name="Earl A."/>
            <person name="Findley K."/>
            <person name="Lee S.C."/>
            <person name="Walker B."/>
            <person name="Young S."/>
            <person name="Zeng Q."/>
            <person name="Gargeya S."/>
            <person name="Fitzgerald M."/>
            <person name="Haas B."/>
            <person name="Abouelleil A."/>
            <person name="Allen A.W."/>
            <person name="Alvarado L."/>
            <person name="Arachchi H.M."/>
            <person name="Berlin A.M."/>
            <person name="Chapman S.B."/>
            <person name="Gainer-Dewar J."/>
            <person name="Goldberg J."/>
            <person name="Griggs A."/>
            <person name="Gujja S."/>
            <person name="Hansen M."/>
            <person name="Howarth C."/>
            <person name="Imamovic A."/>
            <person name="Ireland A."/>
            <person name="Larimer J."/>
            <person name="McCowan C."/>
            <person name="Murphy C."/>
            <person name="Pearson M."/>
            <person name="Poon T.W."/>
            <person name="Priest M."/>
            <person name="Roberts A."/>
            <person name="Saif S."/>
            <person name="Shea T."/>
            <person name="Sisk P."/>
            <person name="Sykes S."/>
            <person name="Wortman J."/>
            <person name="Nusbaum C."/>
            <person name="Birren B."/>
        </authorList>
    </citation>
    <scope>NUCLEOTIDE SEQUENCE [LARGE SCALE GENOMIC DNA]</scope>
    <source>
        <strain evidence="2">1006PhL</strain>
    </source>
</reference>
<name>S2JW80_MUCC1</name>
<dbReference type="AlphaFoldDB" id="S2JW80"/>
<dbReference type="EMBL" id="KE123976">
    <property type="protein sequence ID" value="EPB87053.1"/>
    <property type="molecule type" value="Genomic_DNA"/>
</dbReference>
<keyword evidence="2" id="KW-1185">Reference proteome</keyword>
<gene>
    <name evidence="1" type="ORF">HMPREF1544_06170</name>
</gene>
<sequence>MSIMNFQDDNVSLEDDNDSFMSKKMDSQRRALANRLANDEGLLWTDQDVDLLLDELEIEVGEGTNQFLYQDERIIYCHHLSQTIPFSQHKTPDQVHDKIIWLWTTWEAISRATGKSWWFISERDKAQLSLMSDDKDQLLKSKFKYFDKCDRIFAYINKDEGEDDENDTALDNPSNSIYY</sequence>
<evidence type="ECO:0000313" key="1">
    <source>
        <dbReference type="EMBL" id="EPB87053.1"/>
    </source>
</evidence>
<organism evidence="1 2">
    <name type="scientific">Mucor circinelloides f. circinelloides (strain 1006PhL)</name>
    <name type="common">Mucormycosis agent</name>
    <name type="synonym">Calyptromyces circinelloides</name>
    <dbReference type="NCBI Taxonomy" id="1220926"/>
    <lineage>
        <taxon>Eukaryota</taxon>
        <taxon>Fungi</taxon>
        <taxon>Fungi incertae sedis</taxon>
        <taxon>Mucoromycota</taxon>
        <taxon>Mucoromycotina</taxon>
        <taxon>Mucoromycetes</taxon>
        <taxon>Mucorales</taxon>
        <taxon>Mucorineae</taxon>
        <taxon>Mucoraceae</taxon>
        <taxon>Mucor</taxon>
    </lineage>
</organism>